<evidence type="ECO:0000313" key="2">
    <source>
        <dbReference type="Proteomes" id="UP000282454"/>
    </source>
</evidence>
<dbReference type="InterPro" id="IPR029787">
    <property type="entry name" value="Nucleotide_cyclase"/>
</dbReference>
<dbReference type="AlphaFoldDB" id="A0A421B1L3"/>
<proteinExistence type="predicted"/>
<dbReference type="Gene3D" id="3.30.70.1230">
    <property type="entry name" value="Nucleotide cyclase"/>
    <property type="match status" value="1"/>
</dbReference>
<dbReference type="SUPFAM" id="SSF55073">
    <property type="entry name" value="Nucleotide cyclase"/>
    <property type="match status" value="1"/>
</dbReference>
<reference evidence="1 2" key="1">
    <citation type="submission" date="2018-10" db="EMBL/GenBank/DDBJ databases">
        <title>Genomic Encyclopedia of Archaeal and Bacterial Type Strains, Phase II (KMG-II): from individual species to whole genera.</title>
        <authorList>
            <person name="Goeker M."/>
        </authorList>
    </citation>
    <scope>NUCLEOTIDE SEQUENCE [LARGE SCALE GENOMIC DNA]</scope>
    <source>
        <strain evidence="1 2">DSM 45657</strain>
    </source>
</reference>
<dbReference type="Proteomes" id="UP000282454">
    <property type="component" value="Unassembled WGS sequence"/>
</dbReference>
<comment type="caution">
    <text evidence="1">The sequence shown here is derived from an EMBL/GenBank/DDBJ whole genome shotgun (WGS) entry which is preliminary data.</text>
</comment>
<accession>A0A421B1L3</accession>
<organism evidence="1 2">
    <name type="scientific">Actinokineospora cianjurensis</name>
    <dbReference type="NCBI Taxonomy" id="585224"/>
    <lineage>
        <taxon>Bacteria</taxon>
        <taxon>Bacillati</taxon>
        <taxon>Actinomycetota</taxon>
        <taxon>Actinomycetes</taxon>
        <taxon>Pseudonocardiales</taxon>
        <taxon>Pseudonocardiaceae</taxon>
        <taxon>Actinokineospora</taxon>
    </lineage>
</organism>
<name>A0A421B1L3_9PSEU</name>
<protein>
    <recommendedName>
        <fullName evidence="3">Class 3 adenylate cyclase</fullName>
    </recommendedName>
</protein>
<dbReference type="EMBL" id="RCDD01000003">
    <property type="protein sequence ID" value="RLK58309.1"/>
    <property type="molecule type" value="Genomic_DNA"/>
</dbReference>
<gene>
    <name evidence="1" type="ORF">CLV68_4406</name>
</gene>
<dbReference type="RefSeq" id="WP_246010033.1">
    <property type="nucleotide sequence ID" value="NZ_RCDD01000003.1"/>
</dbReference>
<evidence type="ECO:0000313" key="1">
    <source>
        <dbReference type="EMBL" id="RLK58309.1"/>
    </source>
</evidence>
<sequence length="200" mass="21871">MVRVAQRVRPEHRSIVVVDMVGSSRWGNVTQFHARAALQRLVRRAFRRAGVPWWRLAVEDRGDGMIILVPPSVSKVDLLDPLVPALVAGLRAHNARSGSRTRPRIRLRVAVHSGEVLRARTGWVSADVNLACRLVAGEPLYRELARTGADLVLVVSERVHDGVVRHGYRGIDPAAYAPVRIVVKEADVAARVTVPAACGG</sequence>
<evidence type="ECO:0008006" key="3">
    <source>
        <dbReference type="Google" id="ProtNLM"/>
    </source>
</evidence>
<keyword evidence="2" id="KW-1185">Reference proteome</keyword>